<proteinExistence type="predicted"/>
<dbReference type="EMBL" id="HBEP01023590">
    <property type="protein sequence ID" value="CAD8495200.1"/>
    <property type="molecule type" value="Transcribed_RNA"/>
</dbReference>
<gene>
    <name evidence="1" type="ORF">PANT1444_LOCUS13346</name>
</gene>
<protein>
    <submittedName>
        <fullName evidence="1">Uncharacterized protein</fullName>
    </submittedName>
</protein>
<reference evidence="1" key="1">
    <citation type="submission" date="2021-01" db="EMBL/GenBank/DDBJ databases">
        <authorList>
            <person name="Corre E."/>
            <person name="Pelletier E."/>
            <person name="Niang G."/>
            <person name="Scheremetjew M."/>
            <person name="Finn R."/>
            <person name="Kale V."/>
            <person name="Holt S."/>
            <person name="Cochrane G."/>
            <person name="Meng A."/>
            <person name="Brown T."/>
            <person name="Cohen L."/>
        </authorList>
    </citation>
    <scope>NUCLEOTIDE SEQUENCE</scope>
    <source>
        <strain evidence="1">CCMP1374</strain>
    </source>
</reference>
<evidence type="ECO:0000313" key="1">
    <source>
        <dbReference type="EMBL" id="CAD8495200.1"/>
    </source>
</evidence>
<name>A0A7S0EUG0_9EUKA</name>
<sequence length="119" mass="13347">MILLAAWSASTWHREPFRMDNDPPFSIAPGAFGSCPSEVQQSLRWGSDRSTGNRICCHNSRYAERAGYWLTTSFLTAQQGGEEVTFYDSVTGLPLFVAPRGRSWHDFVAESRAHGWASF</sequence>
<organism evidence="1">
    <name type="scientific">Phaeocystis antarctica</name>
    <dbReference type="NCBI Taxonomy" id="33657"/>
    <lineage>
        <taxon>Eukaryota</taxon>
        <taxon>Haptista</taxon>
        <taxon>Haptophyta</taxon>
        <taxon>Prymnesiophyceae</taxon>
        <taxon>Phaeocystales</taxon>
        <taxon>Phaeocystaceae</taxon>
        <taxon>Phaeocystis</taxon>
    </lineage>
</organism>
<accession>A0A7S0EUG0</accession>
<dbReference type="AlphaFoldDB" id="A0A7S0EUG0"/>